<dbReference type="EMBL" id="JADMLG010000011">
    <property type="protein sequence ID" value="MBH0779409.1"/>
    <property type="molecule type" value="Genomic_DNA"/>
</dbReference>
<evidence type="ECO:0000313" key="4">
    <source>
        <dbReference type="Proteomes" id="UP000655751"/>
    </source>
</evidence>
<sequence length="344" mass="37298">MSIAASGELEAPIRAVATSLDRAHERGSLGEREHGEIRRRVTEVATLDDLDDLVRSHPCLDTAFCRYPRCFRPRRTAVGGGKPPAYCADGVDEQGRPHTAATAHRRRRRTAPHPSAPAGPHAARGEDRPYTVAKATVSIRIEELLRAFGALSAEVAALESTYRSLGDNETREAEIESVRVEAHRRVNEAEAARLDAERDARELREAARLLTVRLEEADAAAEQNAHAADLAAVERDRAAENARIAERDTAAAIEGATAIARWLVAEAHHLAAETTRWAASRHGGPGAALDHGETPGAREPADIARTPRRTGLGESGLTRRRAPRRGANTVRAPGRLGVRRQPRT</sequence>
<name>A0A931IDF3_9NOCA</name>
<proteinExistence type="predicted"/>
<dbReference type="Proteomes" id="UP000655751">
    <property type="component" value="Unassembled WGS sequence"/>
</dbReference>
<keyword evidence="4" id="KW-1185">Reference proteome</keyword>
<feature type="region of interest" description="Disordered" evidence="2">
    <location>
        <begin position="280"/>
        <end position="344"/>
    </location>
</feature>
<protein>
    <submittedName>
        <fullName evidence="3">Uncharacterized protein</fullName>
    </submittedName>
</protein>
<accession>A0A931IDF3</accession>
<feature type="compositionally biased region" description="Low complexity" evidence="2">
    <location>
        <begin position="112"/>
        <end position="122"/>
    </location>
</feature>
<evidence type="ECO:0000256" key="2">
    <source>
        <dbReference type="SAM" id="MobiDB-lite"/>
    </source>
</evidence>
<keyword evidence="1" id="KW-0175">Coiled coil</keyword>
<feature type="coiled-coil region" evidence="1">
    <location>
        <begin position="141"/>
        <end position="220"/>
    </location>
</feature>
<evidence type="ECO:0000313" key="3">
    <source>
        <dbReference type="EMBL" id="MBH0779409.1"/>
    </source>
</evidence>
<dbReference type="RefSeq" id="WP_196151733.1">
    <property type="nucleotide sequence ID" value="NZ_JADMLG010000011.1"/>
</dbReference>
<comment type="caution">
    <text evidence="3">The sequence shown here is derived from an EMBL/GenBank/DDBJ whole genome shotgun (WGS) entry which is preliminary data.</text>
</comment>
<evidence type="ECO:0000256" key="1">
    <source>
        <dbReference type="SAM" id="Coils"/>
    </source>
</evidence>
<organism evidence="3 4">
    <name type="scientific">Nocardia bovistercoris</name>
    <dbReference type="NCBI Taxonomy" id="2785916"/>
    <lineage>
        <taxon>Bacteria</taxon>
        <taxon>Bacillati</taxon>
        <taxon>Actinomycetota</taxon>
        <taxon>Actinomycetes</taxon>
        <taxon>Mycobacteriales</taxon>
        <taxon>Nocardiaceae</taxon>
        <taxon>Nocardia</taxon>
    </lineage>
</organism>
<reference evidence="3" key="1">
    <citation type="submission" date="2020-11" db="EMBL/GenBank/DDBJ databases">
        <title>Nocardia NEAU-351.nov., a novel actinomycete isolated from the cow dung.</title>
        <authorList>
            <person name="Zhang X."/>
        </authorList>
    </citation>
    <scope>NUCLEOTIDE SEQUENCE</scope>
    <source>
        <strain evidence="3">NEAU-351</strain>
    </source>
</reference>
<dbReference type="AlphaFoldDB" id="A0A931IDF3"/>
<feature type="region of interest" description="Disordered" evidence="2">
    <location>
        <begin position="87"/>
        <end position="128"/>
    </location>
</feature>
<gene>
    <name evidence="3" type="ORF">IT779_24385</name>
</gene>